<evidence type="ECO:0000259" key="1">
    <source>
        <dbReference type="Pfam" id="PF00117"/>
    </source>
</evidence>
<dbReference type="PANTHER" id="PTHR42695:SF5">
    <property type="entry name" value="GLUTAMINE AMIDOTRANSFERASE YLR126C-RELATED"/>
    <property type="match status" value="1"/>
</dbReference>
<dbReference type="GO" id="GO:0005634">
    <property type="term" value="C:nucleus"/>
    <property type="evidence" value="ECO:0007669"/>
    <property type="project" value="TreeGrafter"/>
</dbReference>
<name>A0A0D1ZLK1_9EURO</name>
<evidence type="ECO:0000313" key="3">
    <source>
        <dbReference type="Proteomes" id="UP000053328"/>
    </source>
</evidence>
<dbReference type="HOGENOM" id="CLU_054974_0_2_1"/>
<dbReference type="Pfam" id="PF00117">
    <property type="entry name" value="GATase"/>
    <property type="match status" value="1"/>
</dbReference>
<accession>A0A0D1ZLK1</accession>
<gene>
    <name evidence="2" type="ORF">PV08_08903</name>
</gene>
<dbReference type="InterPro" id="IPR044992">
    <property type="entry name" value="ChyE-like"/>
</dbReference>
<dbReference type="Proteomes" id="UP000053328">
    <property type="component" value="Unassembled WGS sequence"/>
</dbReference>
<dbReference type="SUPFAM" id="SSF52317">
    <property type="entry name" value="Class I glutamine amidotransferase-like"/>
    <property type="match status" value="1"/>
</dbReference>
<dbReference type="GeneID" id="27335986"/>
<dbReference type="PANTHER" id="PTHR42695">
    <property type="entry name" value="GLUTAMINE AMIDOTRANSFERASE YLR126C-RELATED"/>
    <property type="match status" value="1"/>
</dbReference>
<organism evidence="2 3">
    <name type="scientific">Exophiala spinifera</name>
    <dbReference type="NCBI Taxonomy" id="91928"/>
    <lineage>
        <taxon>Eukaryota</taxon>
        <taxon>Fungi</taxon>
        <taxon>Dikarya</taxon>
        <taxon>Ascomycota</taxon>
        <taxon>Pezizomycotina</taxon>
        <taxon>Eurotiomycetes</taxon>
        <taxon>Chaetothyriomycetidae</taxon>
        <taxon>Chaetothyriales</taxon>
        <taxon>Herpotrichiellaceae</taxon>
        <taxon>Exophiala</taxon>
    </lineage>
</organism>
<dbReference type="STRING" id="91928.A0A0D1ZLK1"/>
<dbReference type="RefSeq" id="XP_016233928.1">
    <property type="nucleotide sequence ID" value="XM_016383225.1"/>
</dbReference>
<proteinExistence type="predicted"/>
<dbReference type="PROSITE" id="PS51273">
    <property type="entry name" value="GATASE_TYPE_1"/>
    <property type="match status" value="1"/>
</dbReference>
<feature type="domain" description="Glutamine amidotransferase" evidence="1">
    <location>
        <begin position="75"/>
        <end position="213"/>
    </location>
</feature>
<sequence length="258" mass="29144">MNLKTQQQPFRIAILECDTPLPQTKAKFHGYGGVFEFLLRAGAKALGRPDLVDPETGFEVSKWQVELEPDKYPDPDTIDAILITGSKHDSFADTPWINKLVDYTAMILSETKVRVIGVCFGHQIVGRALKAEVGRNPLGWEAAVNEVDLSPRGKELFGIDKLRIHQMHRDCVLFYPDGVEELGSSPVCKVQGMYSPKRLMTVQGHPEFNKEIMDEIVKTRHATGIFDDEAYNEHVKKVDLPHDGLIVSQAFWRFLLEK</sequence>
<dbReference type="VEuPathDB" id="FungiDB:PV08_08903"/>
<dbReference type="GO" id="GO:0005829">
    <property type="term" value="C:cytosol"/>
    <property type="evidence" value="ECO:0007669"/>
    <property type="project" value="TreeGrafter"/>
</dbReference>
<dbReference type="OrthoDB" id="92161at2759"/>
<dbReference type="AlphaFoldDB" id="A0A0D1ZLK1"/>
<reference evidence="2 3" key="1">
    <citation type="submission" date="2015-01" db="EMBL/GenBank/DDBJ databases">
        <title>The Genome Sequence of Exophiala spinifera CBS89968.</title>
        <authorList>
            <consortium name="The Broad Institute Genomics Platform"/>
            <person name="Cuomo C."/>
            <person name="de Hoog S."/>
            <person name="Gorbushina A."/>
            <person name="Stielow B."/>
            <person name="Teixiera M."/>
            <person name="Abouelleil A."/>
            <person name="Chapman S.B."/>
            <person name="Priest M."/>
            <person name="Young S.K."/>
            <person name="Wortman J."/>
            <person name="Nusbaum C."/>
            <person name="Birren B."/>
        </authorList>
    </citation>
    <scope>NUCLEOTIDE SEQUENCE [LARGE SCALE GENOMIC DNA]</scope>
    <source>
        <strain evidence="2 3">CBS 89968</strain>
    </source>
</reference>
<dbReference type="Gene3D" id="3.40.50.880">
    <property type="match status" value="1"/>
</dbReference>
<dbReference type="InterPro" id="IPR017926">
    <property type="entry name" value="GATASE"/>
</dbReference>
<dbReference type="InterPro" id="IPR029062">
    <property type="entry name" value="Class_I_gatase-like"/>
</dbReference>
<protein>
    <recommendedName>
        <fullName evidence="1">Glutamine amidotransferase domain-containing protein</fullName>
    </recommendedName>
</protein>
<evidence type="ECO:0000313" key="2">
    <source>
        <dbReference type="EMBL" id="KIW13712.1"/>
    </source>
</evidence>
<dbReference type="CDD" id="cd01741">
    <property type="entry name" value="GATase1_1"/>
    <property type="match status" value="1"/>
</dbReference>
<dbReference type="EMBL" id="KN847497">
    <property type="protein sequence ID" value="KIW13712.1"/>
    <property type="molecule type" value="Genomic_DNA"/>
</dbReference>
<keyword evidence="3" id="KW-1185">Reference proteome</keyword>